<keyword evidence="1" id="KW-0812">Transmembrane</keyword>
<dbReference type="Proteomes" id="UP001309876">
    <property type="component" value="Unassembled WGS sequence"/>
</dbReference>
<feature type="transmembrane region" description="Helical" evidence="1">
    <location>
        <begin position="58"/>
        <end position="78"/>
    </location>
</feature>
<evidence type="ECO:0008006" key="4">
    <source>
        <dbReference type="Google" id="ProtNLM"/>
    </source>
</evidence>
<reference evidence="2 3" key="1">
    <citation type="submission" date="2023-08" db="EMBL/GenBank/DDBJ databases">
        <title>Black Yeasts Isolated from many extreme environments.</title>
        <authorList>
            <person name="Coleine C."/>
            <person name="Stajich J.E."/>
            <person name="Selbmann L."/>
        </authorList>
    </citation>
    <scope>NUCLEOTIDE SEQUENCE [LARGE SCALE GENOMIC DNA]</scope>
    <source>
        <strain evidence="2 3">CCFEE 5910</strain>
    </source>
</reference>
<feature type="transmembrane region" description="Helical" evidence="1">
    <location>
        <begin position="84"/>
        <end position="102"/>
    </location>
</feature>
<protein>
    <recommendedName>
        <fullName evidence="4">DUF1772-domain-containing protein</fullName>
    </recommendedName>
</protein>
<sequence>MDRLSVRSTAQALGIGTAFLSSGIYFGSSYLAINSILPLPINQSTRVFSDLYHSGAGLMVPLVLSSTAFNGVAAYMIASQRGQLVTSIATAAALGSLAYTGLMMSNIKRLLEISNMGGSDIQGVTKTEVVDRLQTWKIQNYIRAGLAFTAGVLGFAVIFPGGLN</sequence>
<keyword evidence="3" id="KW-1185">Reference proteome</keyword>
<dbReference type="EMBL" id="JAVRRJ010000001">
    <property type="protein sequence ID" value="KAK5091139.1"/>
    <property type="molecule type" value="Genomic_DNA"/>
</dbReference>
<evidence type="ECO:0000313" key="3">
    <source>
        <dbReference type="Proteomes" id="UP001309876"/>
    </source>
</evidence>
<evidence type="ECO:0000256" key="1">
    <source>
        <dbReference type="SAM" id="Phobius"/>
    </source>
</evidence>
<feature type="transmembrane region" description="Helical" evidence="1">
    <location>
        <begin position="141"/>
        <end position="163"/>
    </location>
</feature>
<dbReference type="InterPro" id="IPR013901">
    <property type="entry name" value="Anthrone_oxy"/>
</dbReference>
<comment type="caution">
    <text evidence="2">The sequence shown here is derived from an EMBL/GenBank/DDBJ whole genome shotgun (WGS) entry which is preliminary data.</text>
</comment>
<name>A0AAN7TDV7_9EURO</name>
<proteinExistence type="predicted"/>
<feature type="transmembrane region" description="Helical" evidence="1">
    <location>
        <begin position="12"/>
        <end position="37"/>
    </location>
</feature>
<keyword evidence="1" id="KW-0472">Membrane</keyword>
<gene>
    <name evidence="2" type="ORF">LTR05_001319</name>
</gene>
<organism evidence="2 3">
    <name type="scientific">Lithohypha guttulata</name>
    <dbReference type="NCBI Taxonomy" id="1690604"/>
    <lineage>
        <taxon>Eukaryota</taxon>
        <taxon>Fungi</taxon>
        <taxon>Dikarya</taxon>
        <taxon>Ascomycota</taxon>
        <taxon>Pezizomycotina</taxon>
        <taxon>Eurotiomycetes</taxon>
        <taxon>Chaetothyriomycetidae</taxon>
        <taxon>Chaetothyriales</taxon>
        <taxon>Trichomeriaceae</taxon>
        <taxon>Lithohypha</taxon>
    </lineage>
</organism>
<keyword evidence="1" id="KW-1133">Transmembrane helix</keyword>
<dbReference type="AlphaFoldDB" id="A0AAN7TDV7"/>
<dbReference type="Pfam" id="PF08592">
    <property type="entry name" value="Anthrone_oxy"/>
    <property type="match status" value="1"/>
</dbReference>
<evidence type="ECO:0000313" key="2">
    <source>
        <dbReference type="EMBL" id="KAK5091139.1"/>
    </source>
</evidence>
<accession>A0AAN7TDV7</accession>